<accession>A0ABX0Y817</accession>
<dbReference type="PROSITE" id="PS50110">
    <property type="entry name" value="RESPONSE_REGULATORY"/>
    <property type="match status" value="1"/>
</dbReference>
<evidence type="ECO:0000259" key="4">
    <source>
        <dbReference type="PROSITE" id="PS50043"/>
    </source>
</evidence>
<evidence type="ECO:0000256" key="3">
    <source>
        <dbReference type="PROSITE-ProRule" id="PRU00169"/>
    </source>
</evidence>
<name>A0ABX0Y817_9ACTN</name>
<dbReference type="PROSITE" id="PS50043">
    <property type="entry name" value="HTH_LUXR_2"/>
    <property type="match status" value="1"/>
</dbReference>
<dbReference type="PANTHER" id="PTHR43214">
    <property type="entry name" value="TWO-COMPONENT RESPONSE REGULATOR"/>
    <property type="match status" value="1"/>
</dbReference>
<evidence type="ECO:0000313" key="6">
    <source>
        <dbReference type="EMBL" id="NJC74178.1"/>
    </source>
</evidence>
<dbReference type="InterPro" id="IPR016032">
    <property type="entry name" value="Sig_transdc_resp-reg_C-effctor"/>
</dbReference>
<organism evidence="6 7">
    <name type="scientific">Planosporangium thailandense</name>
    <dbReference type="NCBI Taxonomy" id="765197"/>
    <lineage>
        <taxon>Bacteria</taxon>
        <taxon>Bacillati</taxon>
        <taxon>Actinomycetota</taxon>
        <taxon>Actinomycetes</taxon>
        <taxon>Micromonosporales</taxon>
        <taxon>Micromonosporaceae</taxon>
        <taxon>Planosporangium</taxon>
    </lineage>
</organism>
<evidence type="ECO:0000313" key="7">
    <source>
        <dbReference type="Proteomes" id="UP000722989"/>
    </source>
</evidence>
<dbReference type="SMART" id="SM00421">
    <property type="entry name" value="HTH_LUXR"/>
    <property type="match status" value="1"/>
</dbReference>
<dbReference type="CDD" id="cd06170">
    <property type="entry name" value="LuxR_C_like"/>
    <property type="match status" value="1"/>
</dbReference>
<feature type="domain" description="HTH luxR-type" evidence="4">
    <location>
        <begin position="147"/>
        <end position="212"/>
    </location>
</feature>
<evidence type="ECO:0000256" key="1">
    <source>
        <dbReference type="ARBA" id="ARBA00022553"/>
    </source>
</evidence>
<dbReference type="Pfam" id="PF00072">
    <property type="entry name" value="Response_reg"/>
    <property type="match status" value="1"/>
</dbReference>
<feature type="domain" description="Response regulatory" evidence="5">
    <location>
        <begin position="5"/>
        <end position="121"/>
    </location>
</feature>
<feature type="modified residue" description="4-aspartylphosphate" evidence="3">
    <location>
        <position position="56"/>
    </location>
</feature>
<dbReference type="SUPFAM" id="SSF46894">
    <property type="entry name" value="C-terminal effector domain of the bipartite response regulators"/>
    <property type="match status" value="1"/>
</dbReference>
<dbReference type="EMBL" id="JAATVY010000048">
    <property type="protein sequence ID" value="NJC74178.1"/>
    <property type="molecule type" value="Genomic_DNA"/>
</dbReference>
<dbReference type="InterPro" id="IPR000792">
    <property type="entry name" value="Tscrpt_reg_LuxR_C"/>
</dbReference>
<dbReference type="PROSITE" id="PS00622">
    <property type="entry name" value="HTH_LUXR_1"/>
    <property type="match status" value="1"/>
</dbReference>
<evidence type="ECO:0000256" key="2">
    <source>
        <dbReference type="ARBA" id="ARBA00023125"/>
    </source>
</evidence>
<dbReference type="CDD" id="cd17535">
    <property type="entry name" value="REC_NarL-like"/>
    <property type="match status" value="1"/>
</dbReference>
<dbReference type="SMART" id="SM00448">
    <property type="entry name" value="REC"/>
    <property type="match status" value="1"/>
</dbReference>
<keyword evidence="2" id="KW-0238">DNA-binding</keyword>
<dbReference type="RefSeq" id="WP_167929081.1">
    <property type="nucleotide sequence ID" value="NZ_JAATVY010000048.1"/>
</dbReference>
<dbReference type="InterPro" id="IPR001789">
    <property type="entry name" value="Sig_transdc_resp-reg_receiver"/>
</dbReference>
<sequence length="213" mass="22306">MKPLRVLIADDHPIYRAGLGTLVASQPDLELVGEAVTGTQAVELAVTARPDVVLMDLTMPGLDGISATSRISAAAPGVAVLVLTMFDDRDSVLAAMRAGARGYLVKGAGGEDAVRAIRAVANGEIIIGPEVAGVVLQRLTTDATGARPSPFPDLTERETEILRLLAAGHTNASIAERVHLSHKTVRNYISSIFRKLGVTGRVDAVIKAREAGL</sequence>
<reference evidence="6 7" key="1">
    <citation type="submission" date="2020-03" db="EMBL/GenBank/DDBJ databases">
        <title>WGS of the type strain of Planosporangium spp.</title>
        <authorList>
            <person name="Thawai C."/>
        </authorList>
    </citation>
    <scope>NUCLEOTIDE SEQUENCE [LARGE SCALE GENOMIC DNA]</scope>
    <source>
        <strain evidence="6 7">TBRC 5610</strain>
    </source>
</reference>
<dbReference type="Gene3D" id="3.40.50.2300">
    <property type="match status" value="1"/>
</dbReference>
<gene>
    <name evidence="6" type="ORF">HC031_31355</name>
</gene>
<dbReference type="InterPro" id="IPR039420">
    <property type="entry name" value="WalR-like"/>
</dbReference>
<keyword evidence="7" id="KW-1185">Reference proteome</keyword>
<protein>
    <submittedName>
        <fullName evidence="6">Response regulator transcription factor</fullName>
    </submittedName>
</protein>
<proteinExistence type="predicted"/>
<dbReference type="SUPFAM" id="SSF52172">
    <property type="entry name" value="CheY-like"/>
    <property type="match status" value="1"/>
</dbReference>
<comment type="caution">
    <text evidence="6">The sequence shown here is derived from an EMBL/GenBank/DDBJ whole genome shotgun (WGS) entry which is preliminary data.</text>
</comment>
<dbReference type="Pfam" id="PF00196">
    <property type="entry name" value="GerE"/>
    <property type="match status" value="1"/>
</dbReference>
<dbReference type="InterPro" id="IPR011006">
    <property type="entry name" value="CheY-like_superfamily"/>
</dbReference>
<dbReference type="PRINTS" id="PR00038">
    <property type="entry name" value="HTHLUXR"/>
</dbReference>
<dbReference type="Proteomes" id="UP000722989">
    <property type="component" value="Unassembled WGS sequence"/>
</dbReference>
<keyword evidence="1 3" id="KW-0597">Phosphoprotein</keyword>
<dbReference type="InterPro" id="IPR058245">
    <property type="entry name" value="NreC/VraR/RcsB-like_REC"/>
</dbReference>
<evidence type="ECO:0000259" key="5">
    <source>
        <dbReference type="PROSITE" id="PS50110"/>
    </source>
</evidence>